<dbReference type="Pfam" id="PF14200">
    <property type="entry name" value="RicinB_lectin_2"/>
    <property type="match status" value="1"/>
</dbReference>
<feature type="signal peptide" evidence="1">
    <location>
        <begin position="1"/>
        <end position="17"/>
    </location>
</feature>
<dbReference type="KEGG" id="more:E1B28_010279"/>
<sequence>MRSTLLVLSSIAVVTSAYQLQSNLGKFYAAGKQGCICASDNADGAPVVAHDCNTEDVSKHSWELTLTASENEERGPQQLKVFGNKCLDVKDGVNQDGTKLQIWTCSDKNPNQQWIPVDGVLFNDFTFQWAGTNKCIDLTDGNINDGNQIQIWTCDINQENENQKFGGHKVPNTESYDSILLGGPRDIKGNPSICLVAPNNTDGAPVSIVACDKLAETFPNGNQTWVVPVRPMSGTIKTFGGTKCLDVRDGNDANGNPLQIWTCVEGSTNQQWMFDSAADTCTISWLGKSKCISIPNGNMTAGNSLQISDCDSTNVYQQWFLHQDRTDLDE</sequence>
<evidence type="ECO:0000259" key="2">
    <source>
        <dbReference type="SMART" id="SM00458"/>
    </source>
</evidence>
<evidence type="ECO:0000256" key="1">
    <source>
        <dbReference type="SAM" id="SignalP"/>
    </source>
</evidence>
<comment type="caution">
    <text evidence="3">The sequence shown here is derived from an EMBL/GenBank/DDBJ whole genome shotgun (WGS) entry which is preliminary data.</text>
</comment>
<evidence type="ECO:0000313" key="4">
    <source>
        <dbReference type="Proteomes" id="UP001049176"/>
    </source>
</evidence>
<dbReference type="PROSITE" id="PS50231">
    <property type="entry name" value="RICIN_B_LECTIN"/>
    <property type="match status" value="3"/>
</dbReference>
<feature type="domain" description="Ricin B lectin" evidence="2">
    <location>
        <begin position="176"/>
        <end position="322"/>
    </location>
</feature>
<dbReference type="AlphaFoldDB" id="A0A9P7RY89"/>
<dbReference type="InterPro" id="IPR000772">
    <property type="entry name" value="Ricin_B_lectin"/>
</dbReference>
<dbReference type="EMBL" id="CM032186">
    <property type="protein sequence ID" value="KAG7091228.1"/>
    <property type="molecule type" value="Genomic_DNA"/>
</dbReference>
<dbReference type="OrthoDB" id="6770063at2759"/>
<dbReference type="GeneID" id="66079355"/>
<dbReference type="SMART" id="SM00458">
    <property type="entry name" value="RICIN"/>
    <property type="match status" value="2"/>
</dbReference>
<reference evidence="3" key="1">
    <citation type="journal article" date="2021" name="Genome Biol. Evol.">
        <title>The assembled and annotated genome of the fairy-ring fungus Marasmius oreades.</title>
        <authorList>
            <person name="Hiltunen M."/>
            <person name="Ament-Velasquez S.L."/>
            <person name="Johannesson H."/>
        </authorList>
    </citation>
    <scope>NUCLEOTIDE SEQUENCE</scope>
    <source>
        <strain evidence="3">03SP1</strain>
    </source>
</reference>
<dbReference type="SUPFAM" id="SSF50370">
    <property type="entry name" value="Ricin B-like lectins"/>
    <property type="match status" value="2"/>
</dbReference>
<dbReference type="Pfam" id="PF00652">
    <property type="entry name" value="Ricin_B_lectin"/>
    <property type="match status" value="1"/>
</dbReference>
<organism evidence="3 4">
    <name type="scientific">Marasmius oreades</name>
    <name type="common">fairy-ring Marasmius</name>
    <dbReference type="NCBI Taxonomy" id="181124"/>
    <lineage>
        <taxon>Eukaryota</taxon>
        <taxon>Fungi</taxon>
        <taxon>Dikarya</taxon>
        <taxon>Basidiomycota</taxon>
        <taxon>Agaricomycotina</taxon>
        <taxon>Agaricomycetes</taxon>
        <taxon>Agaricomycetidae</taxon>
        <taxon>Agaricales</taxon>
        <taxon>Marasmiineae</taxon>
        <taxon>Marasmiaceae</taxon>
        <taxon>Marasmius</taxon>
    </lineage>
</organism>
<keyword evidence="4" id="KW-1185">Reference proteome</keyword>
<gene>
    <name evidence="3" type="ORF">E1B28_010279</name>
</gene>
<dbReference type="Gene3D" id="2.80.10.50">
    <property type="match status" value="3"/>
</dbReference>
<accession>A0A9P7RY89</accession>
<dbReference type="CDD" id="cd00161">
    <property type="entry name" value="beta-trefoil_Ricin-like"/>
    <property type="match status" value="1"/>
</dbReference>
<proteinExistence type="predicted"/>
<feature type="domain" description="Ricin B lectin" evidence="2">
    <location>
        <begin position="24"/>
        <end position="166"/>
    </location>
</feature>
<protein>
    <recommendedName>
        <fullName evidence="2">Ricin B lectin domain-containing protein</fullName>
    </recommendedName>
</protein>
<keyword evidence="1" id="KW-0732">Signal</keyword>
<name>A0A9P7RY89_9AGAR</name>
<dbReference type="InterPro" id="IPR035992">
    <property type="entry name" value="Ricin_B-like_lectins"/>
</dbReference>
<dbReference type="RefSeq" id="XP_043007698.1">
    <property type="nucleotide sequence ID" value="XM_043155233.1"/>
</dbReference>
<evidence type="ECO:0000313" key="3">
    <source>
        <dbReference type="EMBL" id="KAG7091228.1"/>
    </source>
</evidence>
<dbReference type="Proteomes" id="UP001049176">
    <property type="component" value="Chromosome 6"/>
</dbReference>
<feature type="chain" id="PRO_5040283040" description="Ricin B lectin domain-containing protein" evidence="1">
    <location>
        <begin position="18"/>
        <end position="330"/>
    </location>
</feature>